<gene>
    <name evidence="1" type="ORF">KVG96_13410</name>
</gene>
<dbReference type="Proteomes" id="UP000765224">
    <property type="component" value="Unassembled WGS sequence"/>
</dbReference>
<name>A0ABS6PEQ0_9PSED</name>
<protein>
    <recommendedName>
        <fullName evidence="3">MBL fold metallo-hydrolase</fullName>
    </recommendedName>
</protein>
<accession>A0ABS6PEQ0</accession>
<dbReference type="EMBL" id="JAHSTS010000002">
    <property type="protein sequence ID" value="MBV4458953.1"/>
    <property type="molecule type" value="Genomic_DNA"/>
</dbReference>
<evidence type="ECO:0008006" key="3">
    <source>
        <dbReference type="Google" id="ProtNLM"/>
    </source>
</evidence>
<comment type="caution">
    <text evidence="1">The sequence shown here is derived from an EMBL/GenBank/DDBJ whole genome shotgun (WGS) entry which is preliminary data.</text>
</comment>
<proteinExistence type="predicted"/>
<sequence length="353" mass="39379">MPVILLIVLMVLTGCTRDPLDQNLRVSDDHALAGPKIQFLGVGGWLLHWKGESLMLAPSFSNPGLFGLRGVPSPLVLANERKIDDAMREVPDAADVRMLLVGHGHYDHLLDVPIIVRKYTPRATIYGSATVKHILQGFDELKRFPVVDVQDVMAKLKGFGEPGPLMKEGQWFPSPSGRIRVMPIQSEHAGHVAGLNLIPGDYHTDLTKPELSLWRWKPGQSLAWIIDLMDDTAKNTVYRIHYQDSAATPPFGYMPALADGKGVDVEILCASSWKQVRHYPQRVLERHRPRMVLIGHWENFFGSDPREPRLLAGQDVRSMIRVVQTTVGPQVPVVLPAPLSEVRFPAPEKKPLP</sequence>
<evidence type="ECO:0000313" key="1">
    <source>
        <dbReference type="EMBL" id="MBV4458953.1"/>
    </source>
</evidence>
<dbReference type="RefSeq" id="WP_217892575.1">
    <property type="nucleotide sequence ID" value="NZ_JAHSTS010000002.1"/>
</dbReference>
<evidence type="ECO:0000313" key="2">
    <source>
        <dbReference type="Proteomes" id="UP000765224"/>
    </source>
</evidence>
<keyword evidence="2" id="KW-1185">Reference proteome</keyword>
<organism evidence="1 2">
    <name type="scientific">Pseudomonas ekonensis</name>
    <dbReference type="NCBI Taxonomy" id="2842353"/>
    <lineage>
        <taxon>Bacteria</taxon>
        <taxon>Pseudomonadati</taxon>
        <taxon>Pseudomonadota</taxon>
        <taxon>Gammaproteobacteria</taxon>
        <taxon>Pseudomonadales</taxon>
        <taxon>Pseudomonadaceae</taxon>
        <taxon>Pseudomonas</taxon>
    </lineage>
</organism>
<reference evidence="1 2" key="1">
    <citation type="submission" date="2021-06" db="EMBL/GenBank/DDBJ databases">
        <title>Updating the genus Pseudomonas: Description of 43 new species and partition of the Pseudomonas putida group.</title>
        <authorList>
            <person name="Girard L."/>
            <person name="Lood C."/>
            <person name="Vandamme P."/>
            <person name="Rokni-Zadeh H."/>
            <person name="Van Noort V."/>
            <person name="Hofte M."/>
            <person name="Lavigne R."/>
            <person name="De Mot R."/>
        </authorList>
    </citation>
    <scope>NUCLEOTIDE SEQUENCE [LARGE SCALE GENOMIC DNA]</scope>
    <source>
        <strain evidence="1 2">COR58</strain>
    </source>
</reference>